<evidence type="ECO:0000256" key="3">
    <source>
        <dbReference type="ARBA" id="ARBA00022525"/>
    </source>
</evidence>
<proteinExistence type="evidence at transcript level"/>
<dbReference type="PANTHER" id="PTHR21364:SF2">
    <property type="entry name" value="GENERAL ODORANT-BINDING PROTEIN 19A"/>
    <property type="match status" value="1"/>
</dbReference>
<comment type="similarity">
    <text evidence="2">Belongs to the PBP/GOBP family.</text>
</comment>
<dbReference type="GO" id="GO:0007608">
    <property type="term" value="P:sensory perception of smell"/>
    <property type="evidence" value="ECO:0007669"/>
    <property type="project" value="TreeGrafter"/>
</dbReference>
<name>A0A142CQX9_CULPA</name>
<dbReference type="AlphaFoldDB" id="A0A142CQX9"/>
<dbReference type="GO" id="GO:0005576">
    <property type="term" value="C:extracellular region"/>
    <property type="evidence" value="ECO:0007669"/>
    <property type="project" value="UniProtKB-SubCell"/>
</dbReference>
<dbReference type="CDD" id="cd23992">
    <property type="entry name" value="PBP_GOBP"/>
    <property type="match status" value="1"/>
</dbReference>
<keyword evidence="3" id="KW-0964">Secreted</keyword>
<evidence type="ECO:0000256" key="2">
    <source>
        <dbReference type="ARBA" id="ARBA00008098"/>
    </source>
</evidence>
<accession>A0A142CQX9</accession>
<gene>
    <name evidence="5" type="primary">OBP9</name>
</gene>
<dbReference type="EMBL" id="KU847969">
    <property type="protein sequence ID" value="AMQ13070.1"/>
    <property type="molecule type" value="mRNA"/>
</dbReference>
<dbReference type="Pfam" id="PF01395">
    <property type="entry name" value="PBP_GOBP"/>
    <property type="match status" value="1"/>
</dbReference>
<reference evidence="5" key="1">
    <citation type="submission" date="2016-02" db="EMBL/GenBank/DDBJ databases">
        <authorList>
            <person name="Wen L."/>
            <person name="He K."/>
            <person name="Yang H."/>
        </authorList>
    </citation>
    <scope>NUCLEOTIDE SEQUENCE</scope>
</reference>
<dbReference type="GO" id="GO:0042048">
    <property type="term" value="P:olfactory behavior"/>
    <property type="evidence" value="ECO:0007669"/>
    <property type="project" value="TreeGrafter"/>
</dbReference>
<dbReference type="Gene3D" id="1.10.238.20">
    <property type="entry name" value="Pheromone/general odorant binding protein domain"/>
    <property type="match status" value="1"/>
</dbReference>
<dbReference type="InterPro" id="IPR036728">
    <property type="entry name" value="PBP_GOBP_sf"/>
</dbReference>
<sequence>MSTRTIVPLVLLAILQVSFNPVQSKTTMEQLQKTGEMMRTVCLGKSKASLDQVEALSRGEEQLPEGKEIMCYANCVLEMMQAMRKGKVIVDSAIKQIDMMLPEDIAEPTVKAFNMCRNSADGIKNNCEAAYAFLKCNRDNNPKFFFA</sequence>
<dbReference type="InterPro" id="IPR006170">
    <property type="entry name" value="PBP/GOBP"/>
</dbReference>
<dbReference type="FunFam" id="1.10.238.20:FF:000001">
    <property type="entry name" value="General odorant-binding protein lush"/>
    <property type="match status" value="1"/>
</dbReference>
<dbReference type="SUPFAM" id="SSF47565">
    <property type="entry name" value="Insect pheromone/odorant-binding proteins"/>
    <property type="match status" value="1"/>
</dbReference>
<protein>
    <submittedName>
        <fullName evidence="5">Odorant binding protein 9</fullName>
    </submittedName>
</protein>
<evidence type="ECO:0000313" key="5">
    <source>
        <dbReference type="EMBL" id="AMQ13070.1"/>
    </source>
</evidence>
<organism evidence="5">
    <name type="scientific">Culex pipiens pallens</name>
    <name type="common">Mosquito</name>
    <dbReference type="NCBI Taxonomy" id="42434"/>
    <lineage>
        <taxon>Eukaryota</taxon>
        <taxon>Metazoa</taxon>
        <taxon>Ecdysozoa</taxon>
        <taxon>Arthropoda</taxon>
        <taxon>Hexapoda</taxon>
        <taxon>Insecta</taxon>
        <taxon>Pterygota</taxon>
        <taxon>Neoptera</taxon>
        <taxon>Endopterygota</taxon>
        <taxon>Diptera</taxon>
        <taxon>Nematocera</taxon>
        <taxon>Culicoidea</taxon>
        <taxon>Culicidae</taxon>
        <taxon>Culicinae</taxon>
        <taxon>Culicini</taxon>
        <taxon>Culex</taxon>
        <taxon>Culex</taxon>
    </lineage>
</organism>
<feature type="chain" id="PRO_5007493611" evidence="4">
    <location>
        <begin position="25"/>
        <end position="147"/>
    </location>
</feature>
<evidence type="ECO:0000256" key="1">
    <source>
        <dbReference type="ARBA" id="ARBA00004613"/>
    </source>
</evidence>
<dbReference type="PANTHER" id="PTHR21364">
    <property type="entry name" value="GENERAL ODORANT-BINDING PROTEIN 19A"/>
    <property type="match status" value="1"/>
</dbReference>
<dbReference type="SMART" id="SM00708">
    <property type="entry name" value="PhBP"/>
    <property type="match status" value="1"/>
</dbReference>
<feature type="signal peptide" evidence="4">
    <location>
        <begin position="1"/>
        <end position="24"/>
    </location>
</feature>
<comment type="subcellular location">
    <subcellularLocation>
        <location evidence="1">Secreted</location>
    </subcellularLocation>
</comment>
<dbReference type="GO" id="GO:0035275">
    <property type="term" value="F:dibutyl phthalate binding"/>
    <property type="evidence" value="ECO:0007669"/>
    <property type="project" value="TreeGrafter"/>
</dbReference>
<keyword evidence="4" id="KW-0732">Signal</keyword>
<dbReference type="GO" id="GO:0005549">
    <property type="term" value="F:odorant binding"/>
    <property type="evidence" value="ECO:0007669"/>
    <property type="project" value="InterPro"/>
</dbReference>
<evidence type="ECO:0000256" key="4">
    <source>
        <dbReference type="SAM" id="SignalP"/>
    </source>
</evidence>